<evidence type="ECO:0000313" key="3">
    <source>
        <dbReference type="Proteomes" id="UP000756132"/>
    </source>
</evidence>
<feature type="region of interest" description="Disordered" evidence="1">
    <location>
        <begin position="250"/>
        <end position="289"/>
    </location>
</feature>
<protein>
    <submittedName>
        <fullName evidence="2">Uncharacterized protein</fullName>
    </submittedName>
</protein>
<dbReference type="Proteomes" id="UP000756132">
    <property type="component" value="Chromosome 12"/>
</dbReference>
<accession>A0A9Q8PKR7</accession>
<name>A0A9Q8PKR7_PASFU</name>
<dbReference type="GeneID" id="71993863"/>
<evidence type="ECO:0000256" key="1">
    <source>
        <dbReference type="SAM" id="MobiDB-lite"/>
    </source>
</evidence>
<feature type="region of interest" description="Disordered" evidence="1">
    <location>
        <begin position="470"/>
        <end position="548"/>
    </location>
</feature>
<proteinExistence type="predicted"/>
<feature type="compositionally biased region" description="Polar residues" evidence="1">
    <location>
        <begin position="84"/>
        <end position="98"/>
    </location>
</feature>
<feature type="compositionally biased region" description="Basic and acidic residues" evidence="1">
    <location>
        <begin position="407"/>
        <end position="440"/>
    </location>
</feature>
<evidence type="ECO:0000313" key="2">
    <source>
        <dbReference type="EMBL" id="UJO24184.1"/>
    </source>
</evidence>
<feature type="compositionally biased region" description="Basic and acidic residues" evidence="1">
    <location>
        <begin position="505"/>
        <end position="544"/>
    </location>
</feature>
<sequence>MFSRYLGWFHPSEQPVSTSGYGLDNRDERLLPSKRDQAIAEIYRLAKDQEPSISRDSQCHEPAARDSDNVGPEQSSYKDKAVECTTTKRTGDGQTPSPVRSELADRYISRSSDLPDIEAGSQWFIEAKNGDYGHDQLSLELNRPKAHAHWQSNYDMEKLGRLALRGQRPVEEKSFPRKSRHPDDTEVVLDSSPSMRLETGPQLMAKGGGKQKKTELTCSKSKAAIVGGCMALRDQAAITAQMNLRKHRNTKFQTQPDGSSAQQVTNDGDTNNGRRPKQRVPDFSKLSTRDREQYVADMATRQNEAQAALDRKYERIWKGYTKPWEIVREKRSKAADEMIRAAKAQAKTKPASKTQGPYILGSTSASTFDEDNPSDNKKAEVDDKGVEAVTKEAESLQSDECSLQPDTARDRPSHASRRDVAAPRSPPEPRHDSREVREAPQQDLPRSHTPASVIKGKGVAKLSARFEVADKPATAANDEPGKRQARNPNASQHDARITAAGINARLERAKAARKAAEKARRPNVETPKADAEPEKEPPKREWRKSNPALDGDSLAVRYAQLDAAKILELDRDESRRLFKLKQEQLRRERDEKWWEQKEKKEDDVSTAERYRQRMVRAKATKSRLQFEADSAEFGSR</sequence>
<organism evidence="2 3">
    <name type="scientific">Passalora fulva</name>
    <name type="common">Tomato leaf mold</name>
    <name type="synonym">Cladosporium fulvum</name>
    <dbReference type="NCBI Taxonomy" id="5499"/>
    <lineage>
        <taxon>Eukaryota</taxon>
        <taxon>Fungi</taxon>
        <taxon>Dikarya</taxon>
        <taxon>Ascomycota</taxon>
        <taxon>Pezizomycotina</taxon>
        <taxon>Dothideomycetes</taxon>
        <taxon>Dothideomycetidae</taxon>
        <taxon>Mycosphaerellales</taxon>
        <taxon>Mycosphaerellaceae</taxon>
        <taxon>Fulvia</taxon>
    </lineage>
</organism>
<feature type="region of interest" description="Disordered" evidence="1">
    <location>
        <begin position="168"/>
        <end position="192"/>
    </location>
</feature>
<feature type="compositionally biased region" description="Basic and acidic residues" evidence="1">
    <location>
        <begin position="57"/>
        <end position="68"/>
    </location>
</feature>
<feature type="region of interest" description="Disordered" evidence="1">
    <location>
        <begin position="586"/>
        <end position="608"/>
    </location>
</feature>
<dbReference type="AlphaFoldDB" id="A0A9Q8PKR7"/>
<reference evidence="2" key="1">
    <citation type="submission" date="2021-12" db="EMBL/GenBank/DDBJ databases">
        <authorList>
            <person name="Zaccaron A."/>
            <person name="Stergiopoulos I."/>
        </authorList>
    </citation>
    <scope>NUCLEOTIDE SEQUENCE</scope>
    <source>
        <strain evidence="2">Race5_Kim</strain>
    </source>
</reference>
<dbReference type="RefSeq" id="XP_047768550.1">
    <property type="nucleotide sequence ID" value="XM_047913133.1"/>
</dbReference>
<feature type="compositionally biased region" description="Basic and acidic residues" evidence="1">
    <location>
        <begin position="279"/>
        <end position="289"/>
    </location>
</feature>
<feature type="compositionally biased region" description="Polar residues" evidence="1">
    <location>
        <begin position="251"/>
        <end position="273"/>
    </location>
</feature>
<keyword evidence="3" id="KW-1185">Reference proteome</keyword>
<dbReference type="KEGG" id="ffu:CLAFUR5_13985"/>
<feature type="compositionally biased region" description="Basic and acidic residues" evidence="1">
    <location>
        <begin position="374"/>
        <end position="394"/>
    </location>
</feature>
<gene>
    <name evidence="2" type="ORF">CLAFUR5_13985</name>
</gene>
<feature type="compositionally biased region" description="Polar residues" evidence="1">
    <location>
        <begin position="395"/>
        <end position="405"/>
    </location>
</feature>
<feature type="compositionally biased region" description="Polar residues" evidence="1">
    <location>
        <begin position="351"/>
        <end position="367"/>
    </location>
</feature>
<feature type="region of interest" description="Disordered" evidence="1">
    <location>
        <begin position="341"/>
        <end position="458"/>
    </location>
</feature>
<dbReference type="EMBL" id="CP090174">
    <property type="protein sequence ID" value="UJO24184.1"/>
    <property type="molecule type" value="Genomic_DNA"/>
</dbReference>
<reference evidence="2" key="2">
    <citation type="journal article" date="2022" name="Microb. Genom.">
        <title>A chromosome-scale genome assembly of the tomato pathogen Cladosporium fulvum reveals a compartmentalized genome architecture and the presence of a dispensable chromosome.</title>
        <authorList>
            <person name="Zaccaron A.Z."/>
            <person name="Chen L.H."/>
            <person name="Samaras A."/>
            <person name="Stergiopoulos I."/>
        </authorList>
    </citation>
    <scope>NUCLEOTIDE SEQUENCE</scope>
    <source>
        <strain evidence="2">Race5_Kim</strain>
    </source>
</reference>
<feature type="region of interest" description="Disordered" evidence="1">
    <location>
        <begin position="43"/>
        <end position="101"/>
    </location>
</feature>